<proteinExistence type="inferred from homology"/>
<dbReference type="SUPFAM" id="SSF52743">
    <property type="entry name" value="Subtilisin-like"/>
    <property type="match status" value="1"/>
</dbReference>
<dbReference type="GO" id="GO:0006508">
    <property type="term" value="P:proteolysis"/>
    <property type="evidence" value="ECO:0007669"/>
    <property type="project" value="InterPro"/>
</dbReference>
<evidence type="ECO:0000313" key="11">
    <source>
        <dbReference type="Proteomes" id="UP000440732"/>
    </source>
</evidence>
<dbReference type="Proteomes" id="UP000429523">
    <property type="component" value="Unassembled WGS sequence"/>
</dbReference>
<evidence type="ECO:0000256" key="2">
    <source>
        <dbReference type="ARBA" id="ARBA00023619"/>
    </source>
</evidence>
<evidence type="ECO:0000313" key="7">
    <source>
        <dbReference type="EMBL" id="KAE9152589.1"/>
    </source>
</evidence>
<dbReference type="EMBL" id="QXGF01000152">
    <property type="protein sequence ID" value="KAE8945570.1"/>
    <property type="molecule type" value="Genomic_DNA"/>
</dbReference>
<dbReference type="PROSITE" id="PS51892">
    <property type="entry name" value="SUBTILASE"/>
    <property type="match status" value="1"/>
</dbReference>
<dbReference type="PRINTS" id="PR00723">
    <property type="entry name" value="SUBTILISIN"/>
</dbReference>
<evidence type="ECO:0000313" key="8">
    <source>
        <dbReference type="EMBL" id="KAE9323903.1"/>
    </source>
</evidence>
<dbReference type="GO" id="GO:0004252">
    <property type="term" value="F:serine-type endopeptidase activity"/>
    <property type="evidence" value="ECO:0007669"/>
    <property type="project" value="UniProtKB-EC"/>
</dbReference>
<evidence type="ECO:0000313" key="6">
    <source>
        <dbReference type="EMBL" id="KAE8945570.1"/>
    </source>
</evidence>
<evidence type="ECO:0000256" key="1">
    <source>
        <dbReference type="ARBA" id="ARBA00023529"/>
    </source>
</evidence>
<feature type="signal peptide" evidence="5">
    <location>
        <begin position="1"/>
        <end position="16"/>
    </location>
</feature>
<dbReference type="InterPro" id="IPR015500">
    <property type="entry name" value="Peptidase_S8_subtilisin-rel"/>
</dbReference>
<sequence length="258" mass="27715">MIIVLWFIAFGTTVKAATQDTALLMPHVHPAVYRALQEKATINLMVTMRDGTTMALKQDGALSSESGLTSKSRGARISQLVASLKTSATNAQRPLLELLGEKTMTPAAIRTFWISNQMLIVNASIELVRALELEHGSSIAEIHEEQILTMNNFNVERTDLISGVDAEADANVQTWSVGKIGANAVWKMGVTGVNVTVATIDTGVRVSHEALRDNYRGDHGWFDPESQSGVPYDLSGHGTHPSSPLAGYCSPLKGTGTA</sequence>
<organism evidence="6 9">
    <name type="scientific">Phytophthora fragariae</name>
    <dbReference type="NCBI Taxonomy" id="53985"/>
    <lineage>
        <taxon>Eukaryota</taxon>
        <taxon>Sar</taxon>
        <taxon>Stramenopiles</taxon>
        <taxon>Oomycota</taxon>
        <taxon>Peronosporomycetes</taxon>
        <taxon>Peronosporales</taxon>
        <taxon>Peronosporaceae</taxon>
        <taxon>Phytophthora</taxon>
    </lineage>
</organism>
<feature type="region of interest" description="Disordered" evidence="4">
    <location>
        <begin position="236"/>
        <end position="258"/>
    </location>
</feature>
<evidence type="ECO:0000256" key="4">
    <source>
        <dbReference type="SAM" id="MobiDB-lite"/>
    </source>
</evidence>
<comment type="caution">
    <text evidence="3">Lacks conserved residue(s) required for the propagation of feature annotation.</text>
</comment>
<name>A0A6A3FNS1_9STRA</name>
<evidence type="ECO:0000313" key="10">
    <source>
        <dbReference type="Proteomes" id="UP000437068"/>
    </source>
</evidence>
<evidence type="ECO:0000313" key="9">
    <source>
        <dbReference type="Proteomes" id="UP000429523"/>
    </source>
</evidence>
<dbReference type="InterPro" id="IPR036852">
    <property type="entry name" value="Peptidase_S8/S53_dom_sf"/>
</dbReference>
<dbReference type="AlphaFoldDB" id="A0A6A3FNS1"/>
<dbReference type="Proteomes" id="UP000440732">
    <property type="component" value="Unassembled WGS sequence"/>
</dbReference>
<keyword evidence="5" id="KW-0732">Signal</keyword>
<accession>A0A6A3FNS1</accession>
<comment type="caution">
    <text evidence="6">The sequence shown here is derived from an EMBL/GenBank/DDBJ whole genome shotgun (WGS) entry which is preliminary data.</text>
</comment>
<evidence type="ECO:0000256" key="3">
    <source>
        <dbReference type="PROSITE-ProRule" id="PRU01240"/>
    </source>
</evidence>
<comment type="similarity">
    <text evidence="3">Belongs to the peptidase S8 family.</text>
</comment>
<gene>
    <name evidence="8" type="ORF">PF001_g3700</name>
    <name evidence="7" type="ORF">PF006_g3195</name>
    <name evidence="6" type="ORF">PF009_g4758</name>
</gene>
<dbReference type="EMBL" id="QXGA01000099">
    <property type="protein sequence ID" value="KAE9152589.1"/>
    <property type="molecule type" value="Genomic_DNA"/>
</dbReference>
<protein>
    <recommendedName>
        <fullName evidence="2">subtilisin</fullName>
        <ecNumber evidence="2">3.4.21.62</ecNumber>
    </recommendedName>
</protein>
<dbReference type="EMBL" id="QXGE01000119">
    <property type="protein sequence ID" value="KAE9323903.1"/>
    <property type="molecule type" value="Genomic_DNA"/>
</dbReference>
<comment type="catalytic activity">
    <reaction evidence="1">
        <text>Hydrolysis of proteins with broad specificity for peptide bonds, and a preference for a large uncharged residue in P1. Hydrolyzes peptide amides.</text>
        <dbReference type="EC" id="3.4.21.62"/>
    </reaction>
</comment>
<dbReference type="Proteomes" id="UP000437068">
    <property type="component" value="Unassembled WGS sequence"/>
</dbReference>
<feature type="chain" id="PRO_5033520572" description="subtilisin" evidence="5">
    <location>
        <begin position="17"/>
        <end position="258"/>
    </location>
</feature>
<reference evidence="9 10" key="1">
    <citation type="submission" date="2018-08" db="EMBL/GenBank/DDBJ databases">
        <title>Genomic investigation of the strawberry pathogen Phytophthora fragariae indicates pathogenicity is determined by transcriptional variation in three key races.</title>
        <authorList>
            <person name="Adams T.M."/>
            <person name="Armitage A.D."/>
            <person name="Sobczyk M.K."/>
            <person name="Bates H.J."/>
            <person name="Dunwell J.M."/>
            <person name="Nellist C.F."/>
            <person name="Harrison R.J."/>
        </authorList>
    </citation>
    <scope>NUCLEOTIDE SEQUENCE [LARGE SCALE GENOMIC DNA]</scope>
    <source>
        <strain evidence="8 10">A4</strain>
        <strain evidence="7 11">NOV-5</strain>
        <strain evidence="6 9">NOV-9</strain>
    </source>
</reference>
<dbReference type="EC" id="3.4.21.62" evidence="2"/>
<evidence type="ECO:0000256" key="5">
    <source>
        <dbReference type="SAM" id="SignalP"/>
    </source>
</evidence>
<dbReference type="Gene3D" id="3.40.50.200">
    <property type="entry name" value="Peptidase S8/S53 domain"/>
    <property type="match status" value="1"/>
</dbReference>